<reference evidence="3" key="2">
    <citation type="submission" date="2017-06" db="EMBL/GenBank/DDBJ databases">
        <title>WGS assembly of Brachypodium distachyon.</title>
        <authorList>
            <consortium name="The International Brachypodium Initiative"/>
            <person name="Lucas S."/>
            <person name="Harmon-Smith M."/>
            <person name="Lail K."/>
            <person name="Tice H."/>
            <person name="Grimwood J."/>
            <person name="Bruce D."/>
            <person name="Barry K."/>
            <person name="Shu S."/>
            <person name="Lindquist E."/>
            <person name="Wang M."/>
            <person name="Pitluck S."/>
            <person name="Vogel J.P."/>
            <person name="Garvin D.F."/>
            <person name="Mockler T.C."/>
            <person name="Schmutz J."/>
            <person name="Rokhsar D."/>
            <person name="Bevan M.W."/>
        </authorList>
    </citation>
    <scope>NUCLEOTIDE SEQUENCE</scope>
    <source>
        <strain evidence="3">Bd21</strain>
    </source>
</reference>
<evidence type="ECO:0000313" key="5">
    <source>
        <dbReference type="Proteomes" id="UP000008810"/>
    </source>
</evidence>
<evidence type="ECO:0000313" key="3">
    <source>
        <dbReference type="EMBL" id="PNT73441.1"/>
    </source>
</evidence>
<name>A0A2K2DGN7_BRADI</name>
<keyword evidence="2" id="KW-0472">Membrane</keyword>
<evidence type="ECO:0000313" key="4">
    <source>
        <dbReference type="EnsemblPlants" id="PNT73441"/>
    </source>
</evidence>
<dbReference type="InParanoid" id="A0A2K2DGN7"/>
<sequence length="144" mass="16276">MAGRAAVPEASESGGGRSRRRRRPLGWKCMPFIIGIGRLTSYQNAFQHHRREGSEPRSLCLEGCASSYWPLRKKKIDLNRTSKSLVVISVAFLLVRSSKLDSVFFFFFFFCGEIPWGPSILATLYMHYSNCTVCSKPTQCMPNS</sequence>
<reference evidence="3 4" key="1">
    <citation type="journal article" date="2010" name="Nature">
        <title>Genome sequencing and analysis of the model grass Brachypodium distachyon.</title>
        <authorList>
            <consortium name="International Brachypodium Initiative"/>
        </authorList>
    </citation>
    <scope>NUCLEOTIDE SEQUENCE [LARGE SCALE GENOMIC DNA]</scope>
    <source>
        <strain evidence="3 4">Bd21</strain>
    </source>
</reference>
<dbReference type="Gramene" id="PNT73441">
    <property type="protein sequence ID" value="PNT73441"/>
    <property type="gene ID" value="BRADI_2g58465v3"/>
</dbReference>
<evidence type="ECO:0000256" key="2">
    <source>
        <dbReference type="SAM" id="Phobius"/>
    </source>
</evidence>
<dbReference type="EMBL" id="CM000881">
    <property type="protein sequence ID" value="PNT73441.1"/>
    <property type="molecule type" value="Genomic_DNA"/>
</dbReference>
<keyword evidence="2" id="KW-1133">Transmembrane helix</keyword>
<accession>A0A2K2DGN7</accession>
<evidence type="ECO:0000256" key="1">
    <source>
        <dbReference type="SAM" id="MobiDB-lite"/>
    </source>
</evidence>
<dbReference type="AlphaFoldDB" id="A0A2K2DGN7"/>
<feature type="transmembrane region" description="Helical" evidence="2">
    <location>
        <begin position="104"/>
        <end position="126"/>
    </location>
</feature>
<proteinExistence type="predicted"/>
<keyword evidence="2" id="KW-0812">Transmembrane</keyword>
<dbReference type="Proteomes" id="UP000008810">
    <property type="component" value="Chromosome 2"/>
</dbReference>
<dbReference type="EnsemblPlants" id="PNT73441">
    <property type="protein sequence ID" value="PNT73441"/>
    <property type="gene ID" value="BRADI_2g58465v3"/>
</dbReference>
<protein>
    <submittedName>
        <fullName evidence="3 4">Uncharacterized protein</fullName>
    </submittedName>
</protein>
<keyword evidence="5" id="KW-1185">Reference proteome</keyword>
<gene>
    <name evidence="3" type="ORF">BRADI_2g58465v3</name>
</gene>
<feature type="region of interest" description="Disordered" evidence="1">
    <location>
        <begin position="1"/>
        <end position="22"/>
    </location>
</feature>
<organism evidence="3">
    <name type="scientific">Brachypodium distachyon</name>
    <name type="common">Purple false brome</name>
    <name type="synonym">Trachynia distachya</name>
    <dbReference type="NCBI Taxonomy" id="15368"/>
    <lineage>
        <taxon>Eukaryota</taxon>
        <taxon>Viridiplantae</taxon>
        <taxon>Streptophyta</taxon>
        <taxon>Embryophyta</taxon>
        <taxon>Tracheophyta</taxon>
        <taxon>Spermatophyta</taxon>
        <taxon>Magnoliopsida</taxon>
        <taxon>Liliopsida</taxon>
        <taxon>Poales</taxon>
        <taxon>Poaceae</taxon>
        <taxon>BOP clade</taxon>
        <taxon>Pooideae</taxon>
        <taxon>Stipodae</taxon>
        <taxon>Brachypodieae</taxon>
        <taxon>Brachypodium</taxon>
    </lineage>
</organism>
<reference evidence="4" key="3">
    <citation type="submission" date="2018-08" db="UniProtKB">
        <authorList>
            <consortium name="EnsemblPlants"/>
        </authorList>
    </citation>
    <scope>IDENTIFICATION</scope>
    <source>
        <strain evidence="4">cv. Bd21</strain>
    </source>
</reference>